<keyword evidence="1" id="KW-0472">Membrane</keyword>
<feature type="transmembrane region" description="Helical" evidence="1">
    <location>
        <begin position="34"/>
        <end position="53"/>
    </location>
</feature>
<dbReference type="AlphaFoldDB" id="A0ABD5YVP3"/>
<reference evidence="2" key="1">
    <citation type="journal article" date="2014" name="Int. J. Syst. Evol. Microbiol.">
        <title>Complete genome sequence of Corynebacterium casei LMG S-19264T (=DSM 44701T), isolated from a smear-ripened cheese.</title>
        <authorList>
            <consortium name="US DOE Joint Genome Institute (JGI-PGF)"/>
            <person name="Walter F."/>
            <person name="Albersmeier A."/>
            <person name="Kalinowski J."/>
            <person name="Ruckert C."/>
        </authorList>
    </citation>
    <scope>NUCLEOTIDE SEQUENCE [LARGE SCALE GENOMIC DNA]</scope>
    <source>
        <strain evidence="2">NBRC 107106</strain>
    </source>
</reference>
<dbReference type="RefSeq" id="WP_390206990.1">
    <property type="nucleotide sequence ID" value="NZ_JBHTAX010000007.1"/>
</dbReference>
<evidence type="ECO:0000256" key="1">
    <source>
        <dbReference type="SAM" id="Phobius"/>
    </source>
</evidence>
<comment type="caution">
    <text evidence="2">The sequence shown here is derived from an EMBL/GenBank/DDBJ whole genome shotgun (WGS) entry which is preliminary data.</text>
</comment>
<reference evidence="2" key="3">
    <citation type="submission" date="2024-09" db="EMBL/GenBank/DDBJ databases">
        <authorList>
            <person name="Sun Q."/>
        </authorList>
    </citation>
    <scope>NUCLEOTIDE SEQUENCE</scope>
    <source>
        <strain evidence="2">NBRC 107106</strain>
    </source>
</reference>
<keyword evidence="1" id="KW-1133">Transmembrane helix</keyword>
<protein>
    <submittedName>
        <fullName evidence="2">Uncharacterized protein</fullName>
    </submittedName>
</protein>
<dbReference type="Proteomes" id="UP001596417">
    <property type="component" value="Unassembled WGS sequence"/>
</dbReference>
<gene>
    <name evidence="2" type="ORF">ACFQL7_27480</name>
    <name evidence="3" type="ORF">ACFQL7_28200</name>
</gene>
<feature type="transmembrane region" description="Helical" evidence="1">
    <location>
        <begin position="128"/>
        <end position="154"/>
    </location>
</feature>
<evidence type="ECO:0000313" key="3">
    <source>
        <dbReference type="EMBL" id="MFC7193288.1"/>
    </source>
</evidence>
<feature type="transmembrane region" description="Helical" evidence="1">
    <location>
        <begin position="160"/>
        <end position="182"/>
    </location>
</feature>
<evidence type="ECO:0000313" key="4">
    <source>
        <dbReference type="Proteomes" id="UP001596417"/>
    </source>
</evidence>
<feature type="transmembrane region" description="Helical" evidence="1">
    <location>
        <begin position="97"/>
        <end position="116"/>
    </location>
</feature>
<name>A0ABD5YVP3_9EURY</name>
<reference evidence="4" key="2">
    <citation type="journal article" date="2019" name="Int. J. Syst. Evol. Microbiol.">
        <title>The Global Catalogue of Microorganisms (GCM) 10K type strain sequencing project: providing services to taxonomists for standard genome sequencing and annotation.</title>
        <authorList>
            <consortium name="The Broad Institute Genomics Platform"/>
            <consortium name="The Broad Institute Genome Sequencing Center for Infectious Disease"/>
            <person name="Wu L."/>
            <person name="Ma J."/>
        </authorList>
    </citation>
    <scope>NUCLEOTIDE SEQUENCE [LARGE SCALE GENOMIC DNA]</scope>
    <source>
        <strain evidence="4">RDMS1</strain>
    </source>
</reference>
<keyword evidence="1" id="KW-0812">Transmembrane</keyword>
<keyword evidence="4" id="KW-1185">Reference proteome</keyword>
<dbReference type="EMBL" id="JBHTAX010000007">
    <property type="protein sequence ID" value="MFC7193288.1"/>
    <property type="molecule type" value="Genomic_DNA"/>
</dbReference>
<dbReference type="EMBL" id="JBHTAX010000007">
    <property type="protein sequence ID" value="MFC7193153.1"/>
    <property type="molecule type" value="Genomic_DNA"/>
</dbReference>
<organism evidence="2 4">
    <name type="scientific">Halocatena marina</name>
    <dbReference type="NCBI Taxonomy" id="2934937"/>
    <lineage>
        <taxon>Archaea</taxon>
        <taxon>Methanobacteriati</taxon>
        <taxon>Methanobacteriota</taxon>
        <taxon>Stenosarchaea group</taxon>
        <taxon>Halobacteria</taxon>
        <taxon>Halobacteriales</taxon>
        <taxon>Natronomonadaceae</taxon>
        <taxon>Halocatena</taxon>
    </lineage>
</organism>
<sequence>MSSRYSIFTRTSSDRLERFGADLLAALHYPFQSVLRAIVTVLLSGLTFGVLILAAQPLGVFQMLITSPEIAITSAYLERMFLINFDTTFIEYGWTPIVLNTVYAMLTGIALTNMIAQLRMLQMGSLTSIGGILPGLFAAGCASCGPGLFVLFGMTGTITLLPFQGTVLRLAGLGMFLFFLGLSGDPHECRIN</sequence>
<evidence type="ECO:0000313" key="2">
    <source>
        <dbReference type="EMBL" id="MFC7193153.1"/>
    </source>
</evidence>
<proteinExistence type="predicted"/>
<accession>A0ABD5YVP3</accession>